<dbReference type="InterPro" id="IPR027073">
    <property type="entry name" value="5_3_exoribonuclease"/>
</dbReference>
<evidence type="ECO:0000259" key="6">
    <source>
        <dbReference type="Pfam" id="PF03159"/>
    </source>
</evidence>
<gene>
    <name evidence="8" type="ORF">IMG5_170600</name>
</gene>
<evidence type="ECO:0000313" key="9">
    <source>
        <dbReference type="Proteomes" id="UP000008983"/>
    </source>
</evidence>
<evidence type="ECO:0000256" key="1">
    <source>
        <dbReference type="ARBA" id="ARBA00022722"/>
    </source>
</evidence>
<keyword evidence="3" id="KW-0269">Exonuclease</keyword>
<sequence>MGVPGYFGWICRRYPFCIRKIYQSGKKKYVDCLYIDVNSFCYQYIKDDLNQYLLNPQSLDQIYQNILTHIESIIQLIEPQSQVYLMMDGTCPRAKMNQQRQRRFHAQKNLNQTKEDFKNQGIQIKEQTVPSNSVSPGTPFMFELNKRIREHFEKKIQEEQPLNEKTDFTYKRLHIIISDSNCQGEGEHKILEVIRKHKNFKLTHCIVSPDADLILLSLSAIGRKILILREQRPNYKNKHKEENKHQEQDNKQKEKNNIEEEEKKVEDNNKEKQSNYQRRHKNNHETKYDNTDNNRHLTNQETNNEKNQENKDNSGDENKYNLKYEIIDINCLKRSLLKKYKETFERNEIINLMYNPMKILDDIVFLSLFAGNDFLPKQNYIYIKKTFYKEQHILDKLLCLHKDYLKTAQNYLSERGIIQFSNILNFFQIVANLEPQFELKNDFLKQENLLIEKNKLIKIILSIYSFLKTNLNYYNNCLYMKKRQQITQVIQKNRKKTQTNSHFLSKFYKSNKKQNKKKMNKKQMKNNEKIICKKSQKQIHKKNSIFQLKNIWKVSNLHQFIISKEYENLPGLIIILIIMHLLFKIQQIIYKEIHILLHFLKKRKALPLLNNCYVFYIQKMQIYSHSLSKIPSKSTQSLFVLTLLKQMNMKLLWNINKLSNCLLLNMKVLVKPMKRELTKFYVRKIWKETNFRMIFVSK</sequence>
<evidence type="ECO:0000256" key="5">
    <source>
        <dbReference type="SAM" id="MobiDB-lite"/>
    </source>
</evidence>
<reference evidence="8 9" key="1">
    <citation type="submission" date="2011-07" db="EMBL/GenBank/DDBJ databases">
        <authorList>
            <person name="Coyne R."/>
            <person name="Brami D."/>
            <person name="Johnson J."/>
            <person name="Hostetler J."/>
            <person name="Hannick L."/>
            <person name="Clark T."/>
            <person name="Cassidy-Hanley D."/>
            <person name="Inman J."/>
        </authorList>
    </citation>
    <scope>NUCLEOTIDE SEQUENCE [LARGE SCALE GENOMIC DNA]</scope>
    <source>
        <strain evidence="8 9">G5</strain>
    </source>
</reference>
<keyword evidence="2" id="KW-0378">Hydrolase</keyword>
<name>G0R1H5_ICHMU</name>
<accession>G0R1H5</accession>
<evidence type="ECO:0000256" key="2">
    <source>
        <dbReference type="ARBA" id="ARBA00022801"/>
    </source>
</evidence>
<keyword evidence="9" id="KW-1185">Reference proteome</keyword>
<organism evidence="8 9">
    <name type="scientific">Ichthyophthirius multifiliis</name>
    <name type="common">White spot disease agent</name>
    <name type="synonym">Ich</name>
    <dbReference type="NCBI Taxonomy" id="5932"/>
    <lineage>
        <taxon>Eukaryota</taxon>
        <taxon>Sar</taxon>
        <taxon>Alveolata</taxon>
        <taxon>Ciliophora</taxon>
        <taxon>Intramacronucleata</taxon>
        <taxon>Oligohymenophorea</taxon>
        <taxon>Hymenostomatida</taxon>
        <taxon>Ophryoglenina</taxon>
        <taxon>Ichthyophthirius</taxon>
    </lineage>
</organism>
<evidence type="ECO:0000256" key="3">
    <source>
        <dbReference type="ARBA" id="ARBA00022839"/>
    </source>
</evidence>
<dbReference type="InParanoid" id="G0R1H5"/>
<feature type="compositionally biased region" description="Basic and acidic residues" evidence="5">
    <location>
        <begin position="236"/>
        <end position="273"/>
    </location>
</feature>
<dbReference type="Pfam" id="PF17846">
    <property type="entry name" value="XRN_M"/>
    <property type="match status" value="1"/>
</dbReference>
<dbReference type="OrthoDB" id="372487at2759"/>
<dbReference type="eggNOG" id="KOG2045">
    <property type="taxonomic scope" value="Eukaryota"/>
</dbReference>
<evidence type="ECO:0000259" key="7">
    <source>
        <dbReference type="Pfam" id="PF17846"/>
    </source>
</evidence>
<dbReference type="Pfam" id="PF03159">
    <property type="entry name" value="XRN_N"/>
    <property type="match status" value="1"/>
</dbReference>
<protein>
    <submittedName>
        <fullName evidence="8">Uncharacterized protein</fullName>
    </submittedName>
</protein>
<dbReference type="GO" id="GO:0005634">
    <property type="term" value="C:nucleus"/>
    <property type="evidence" value="ECO:0007669"/>
    <property type="project" value="TreeGrafter"/>
</dbReference>
<dbReference type="InterPro" id="IPR004859">
    <property type="entry name" value="Xrn1_N"/>
</dbReference>
<keyword evidence="1" id="KW-0540">Nuclease</keyword>
<dbReference type="GO" id="GO:0000956">
    <property type="term" value="P:nuclear-transcribed mRNA catabolic process"/>
    <property type="evidence" value="ECO:0007669"/>
    <property type="project" value="TreeGrafter"/>
</dbReference>
<comment type="similarity">
    <text evidence="4">Belongs to the 5'-3' exonuclease family.</text>
</comment>
<dbReference type="GO" id="GO:0003723">
    <property type="term" value="F:RNA binding"/>
    <property type="evidence" value="ECO:0007669"/>
    <property type="project" value="TreeGrafter"/>
</dbReference>
<feature type="region of interest" description="Disordered" evidence="5">
    <location>
        <begin position="236"/>
        <end position="317"/>
    </location>
</feature>
<dbReference type="EMBL" id="GL984219">
    <property type="protein sequence ID" value="EGR28676.1"/>
    <property type="molecule type" value="Genomic_DNA"/>
</dbReference>
<feature type="domain" description="Xrn1 N-terminal" evidence="6">
    <location>
        <begin position="1"/>
        <end position="231"/>
    </location>
</feature>
<dbReference type="GO" id="GO:0004534">
    <property type="term" value="F:5'-3' RNA exonuclease activity"/>
    <property type="evidence" value="ECO:0007669"/>
    <property type="project" value="TreeGrafter"/>
</dbReference>
<evidence type="ECO:0000256" key="4">
    <source>
        <dbReference type="ARBA" id="ARBA00038299"/>
    </source>
</evidence>
<dbReference type="RefSeq" id="XP_004029912.1">
    <property type="nucleotide sequence ID" value="XM_004029864.1"/>
</dbReference>
<dbReference type="AlphaFoldDB" id="G0R1H5"/>
<dbReference type="PANTHER" id="PTHR12341:SF7">
    <property type="entry name" value="5'-3' EXORIBONUCLEASE 1"/>
    <property type="match status" value="1"/>
</dbReference>
<feature type="domain" description="Xrn1 helical" evidence="7">
    <location>
        <begin position="355"/>
        <end position="526"/>
    </location>
</feature>
<dbReference type="GeneID" id="14904758"/>
<dbReference type="InterPro" id="IPR041412">
    <property type="entry name" value="Xrn1_helical"/>
</dbReference>
<evidence type="ECO:0000313" key="8">
    <source>
        <dbReference type="EMBL" id="EGR28676.1"/>
    </source>
</evidence>
<dbReference type="PANTHER" id="PTHR12341">
    <property type="entry name" value="5'-&gt;3' EXORIBONUCLEASE"/>
    <property type="match status" value="1"/>
</dbReference>
<dbReference type="Proteomes" id="UP000008983">
    <property type="component" value="Unassembled WGS sequence"/>
</dbReference>
<dbReference type="Gene3D" id="3.40.50.12390">
    <property type="match status" value="2"/>
</dbReference>
<feature type="compositionally biased region" description="Basic and acidic residues" evidence="5">
    <location>
        <begin position="303"/>
        <end position="317"/>
    </location>
</feature>
<proteinExistence type="inferred from homology"/>
<feature type="compositionally biased region" description="Basic and acidic residues" evidence="5">
    <location>
        <begin position="283"/>
        <end position="295"/>
    </location>
</feature>
<dbReference type="STRING" id="857967.G0R1H5"/>